<reference evidence="2 3" key="1">
    <citation type="submission" date="2015-04" db="EMBL/GenBank/DDBJ databases">
        <authorList>
            <person name="Syromyatnikov M.Y."/>
            <person name="Popov V.N."/>
        </authorList>
    </citation>
    <scope>NUCLEOTIDE SEQUENCE [LARGE SCALE GENOMIC DNA]</scope>
    <source>
        <strain evidence="2 3">CECT 5292</strain>
    </source>
</reference>
<dbReference type="InterPro" id="IPR011032">
    <property type="entry name" value="GroES-like_sf"/>
</dbReference>
<dbReference type="SUPFAM" id="SSF50129">
    <property type="entry name" value="GroES-like"/>
    <property type="match status" value="1"/>
</dbReference>
<dbReference type="GO" id="GO:0004022">
    <property type="term" value="F:alcohol dehydrogenase (NAD+) activity"/>
    <property type="evidence" value="ECO:0007669"/>
    <property type="project" value="UniProtKB-EC"/>
</dbReference>
<name>A0A0U1NGW6_9RHOB</name>
<dbReference type="EMBL" id="CVQV01000001">
    <property type="protein sequence ID" value="CRK73996.1"/>
    <property type="molecule type" value="Genomic_DNA"/>
</dbReference>
<dbReference type="SMART" id="SM00829">
    <property type="entry name" value="PKS_ER"/>
    <property type="match status" value="1"/>
</dbReference>
<dbReference type="OrthoDB" id="4190732at2"/>
<dbReference type="InterPro" id="IPR036291">
    <property type="entry name" value="NAD(P)-bd_dom_sf"/>
</dbReference>
<dbReference type="SUPFAM" id="SSF51735">
    <property type="entry name" value="NAD(P)-binding Rossmann-fold domains"/>
    <property type="match status" value="1"/>
</dbReference>
<dbReference type="Gene3D" id="3.90.180.10">
    <property type="entry name" value="Medium-chain alcohol dehydrogenases, catalytic domain"/>
    <property type="match status" value="1"/>
</dbReference>
<gene>
    <name evidence="2" type="primary">adhT</name>
    <name evidence="2" type="ORF">NIG5292_00019</name>
</gene>
<dbReference type="EC" id="1.1.1.1" evidence="2"/>
<dbReference type="PANTHER" id="PTHR43677:SF4">
    <property type="entry name" value="QUINONE OXIDOREDUCTASE-LIKE PROTEIN 2"/>
    <property type="match status" value="1"/>
</dbReference>
<dbReference type="RefSeq" id="WP_048597311.1">
    <property type="nucleotide sequence ID" value="NZ_CVPC01000001.1"/>
</dbReference>
<evidence type="ECO:0000313" key="2">
    <source>
        <dbReference type="EMBL" id="CRK73996.1"/>
    </source>
</evidence>
<dbReference type="InterPro" id="IPR020843">
    <property type="entry name" value="ER"/>
</dbReference>
<dbReference type="InterPro" id="IPR013154">
    <property type="entry name" value="ADH-like_N"/>
</dbReference>
<evidence type="ECO:0000259" key="1">
    <source>
        <dbReference type="SMART" id="SM00829"/>
    </source>
</evidence>
<protein>
    <submittedName>
        <fullName evidence="2">Alcohol dehydrogenase</fullName>
        <ecNumber evidence="2">1.1.1.1</ecNumber>
    </submittedName>
</protein>
<dbReference type="Pfam" id="PF08240">
    <property type="entry name" value="ADH_N"/>
    <property type="match status" value="1"/>
</dbReference>
<dbReference type="InterPro" id="IPR051397">
    <property type="entry name" value="Zn-ADH-like_protein"/>
</dbReference>
<dbReference type="InterPro" id="IPR013149">
    <property type="entry name" value="ADH-like_C"/>
</dbReference>
<dbReference type="STRING" id="282199.GCA_001049735_00019"/>
<sequence>MRAFQIHDLETPPTLRDVPRPTAAAGEVVVKVAACGLNFGDLLMMTGRYQERPPLPATLGMEISGTVAEVGNGVHHLRVGQRVIGFGGHGGLADYCALAADRCAPLDDTMDDITAAAFQVAYGTSHLALTKRARLAKGETLLVTGAAGGVGLTAVELGAKLGATVIAAARGAQKLEICKAAGAHHVIDTDTDDLTARVKALGGADVIYETIGGDIFTSAFKACNRGGRIVVIGFAGGTVPPVAANHLLVKNIDLIGFYWGGYLPINPGALYESLGDLMRWHAAGNLAPHVSHVLPIEQAADGFELLRARKSTGKIVITL</sequence>
<dbReference type="Proteomes" id="UP000048949">
    <property type="component" value="Unassembled WGS sequence"/>
</dbReference>
<organism evidence="2 3">
    <name type="scientific">Nereida ignava</name>
    <dbReference type="NCBI Taxonomy" id="282199"/>
    <lineage>
        <taxon>Bacteria</taxon>
        <taxon>Pseudomonadati</taxon>
        <taxon>Pseudomonadota</taxon>
        <taxon>Alphaproteobacteria</taxon>
        <taxon>Rhodobacterales</taxon>
        <taxon>Roseobacteraceae</taxon>
        <taxon>Nereida</taxon>
    </lineage>
</organism>
<accession>A0A0U1NGW6</accession>
<dbReference type="Pfam" id="PF00107">
    <property type="entry name" value="ADH_zinc_N"/>
    <property type="match status" value="1"/>
</dbReference>
<feature type="domain" description="Enoyl reductase (ER)" evidence="1">
    <location>
        <begin position="7"/>
        <end position="317"/>
    </location>
</feature>
<dbReference type="AlphaFoldDB" id="A0A0U1NGW6"/>
<dbReference type="CDD" id="cd08241">
    <property type="entry name" value="QOR1"/>
    <property type="match status" value="1"/>
</dbReference>
<proteinExistence type="predicted"/>
<dbReference type="Gene3D" id="3.40.50.720">
    <property type="entry name" value="NAD(P)-binding Rossmann-like Domain"/>
    <property type="match status" value="1"/>
</dbReference>
<dbReference type="PANTHER" id="PTHR43677">
    <property type="entry name" value="SHORT-CHAIN DEHYDROGENASE/REDUCTASE"/>
    <property type="match status" value="1"/>
</dbReference>
<keyword evidence="3" id="KW-1185">Reference proteome</keyword>
<keyword evidence="2" id="KW-0560">Oxidoreductase</keyword>
<evidence type="ECO:0000313" key="3">
    <source>
        <dbReference type="Proteomes" id="UP000048949"/>
    </source>
</evidence>